<keyword evidence="3" id="KW-0808">Transferase</keyword>
<dbReference type="PROSITE" id="PS50096">
    <property type="entry name" value="IQ"/>
    <property type="match status" value="1"/>
</dbReference>
<dbReference type="GO" id="GO:0000209">
    <property type="term" value="P:protein polyubiquitination"/>
    <property type="evidence" value="ECO:0007669"/>
    <property type="project" value="InterPro"/>
</dbReference>
<keyword evidence="5" id="KW-1185">Reference proteome</keyword>
<evidence type="ECO:0000313" key="5">
    <source>
        <dbReference type="Proteomes" id="UP001162029"/>
    </source>
</evidence>
<dbReference type="AlphaFoldDB" id="A0AAV0V4F6"/>
<organism evidence="4 5">
    <name type="scientific">Peronospora destructor</name>
    <dbReference type="NCBI Taxonomy" id="86335"/>
    <lineage>
        <taxon>Eukaryota</taxon>
        <taxon>Sar</taxon>
        <taxon>Stramenopiles</taxon>
        <taxon>Oomycota</taxon>
        <taxon>Peronosporomycetes</taxon>
        <taxon>Peronosporales</taxon>
        <taxon>Peronosporaceae</taxon>
        <taxon>Peronospora</taxon>
    </lineage>
</organism>
<comment type="caution">
    <text evidence="4">The sequence shown here is derived from an EMBL/GenBank/DDBJ whole genome shotgun (WGS) entry which is preliminary data.</text>
</comment>
<dbReference type="GO" id="GO:0006511">
    <property type="term" value="P:ubiquitin-dependent protein catabolic process"/>
    <property type="evidence" value="ECO:0007669"/>
    <property type="project" value="TreeGrafter"/>
</dbReference>
<dbReference type="EMBL" id="CANTFM010002036">
    <property type="protein sequence ID" value="CAI5744095.1"/>
    <property type="molecule type" value="Genomic_DNA"/>
</dbReference>
<evidence type="ECO:0000256" key="1">
    <source>
        <dbReference type="ARBA" id="ARBA00000885"/>
    </source>
</evidence>
<dbReference type="PANTHER" id="PTHR45700">
    <property type="entry name" value="UBIQUITIN-PROTEIN LIGASE E3C"/>
    <property type="match status" value="1"/>
</dbReference>
<accession>A0AAV0V4F6</accession>
<dbReference type="EC" id="2.3.2.26" evidence="2"/>
<protein>
    <recommendedName>
        <fullName evidence="2">HECT-type E3 ubiquitin transferase</fullName>
        <ecNumber evidence="2">2.3.2.26</ecNumber>
    </recommendedName>
</protein>
<sequence length="383" mass="43332">MFLRDNEMARGSGGNRRDDRVRVLQLAREKREARSRLKEQEAAVRHLQAFIRGRYAARHLRIRTRAEFDQKLSDIANLKIIVQQPNMALPYDVLFELLRLVLYFYTGRGEDAERLLKLSSLFVDALAGDSDQVKGIMGKQREWQLRRLIDLCLQCSSSTSAIVDVSVGFKTIRAITGTLPEMQRYLLSGQLLLFHPMQQAQKTLYSELPRTTVTLIVRQGLMFARGHLPISSRAKTSMYCNALVDFVVHLFTTTGEIFKAFVMEVFSVPLLNQVVAEDRLLQLTNMSLWTRLLSAGLHLSVFDFPASPVLGITSEAWFLGNILWVSDRVENKPDSVVLSEVRLLSKLLQSVPPATYSLIGGGGHLDESIRVSFRARGLPRSLK</sequence>
<evidence type="ECO:0000256" key="2">
    <source>
        <dbReference type="ARBA" id="ARBA00012485"/>
    </source>
</evidence>
<name>A0AAV0V4F6_9STRA</name>
<dbReference type="GO" id="GO:0061630">
    <property type="term" value="F:ubiquitin protein ligase activity"/>
    <property type="evidence" value="ECO:0007669"/>
    <property type="project" value="UniProtKB-EC"/>
</dbReference>
<dbReference type="Proteomes" id="UP001162029">
    <property type="component" value="Unassembled WGS sequence"/>
</dbReference>
<dbReference type="InterPro" id="IPR044611">
    <property type="entry name" value="E3A/B/C-like"/>
</dbReference>
<evidence type="ECO:0000313" key="4">
    <source>
        <dbReference type="EMBL" id="CAI5744095.1"/>
    </source>
</evidence>
<evidence type="ECO:0000256" key="3">
    <source>
        <dbReference type="ARBA" id="ARBA00022679"/>
    </source>
</evidence>
<dbReference type="PANTHER" id="PTHR45700:SF2">
    <property type="entry name" value="UBIQUITIN-PROTEIN LIGASE E3C"/>
    <property type="match status" value="1"/>
</dbReference>
<proteinExistence type="predicted"/>
<comment type="catalytic activity">
    <reaction evidence="1">
        <text>S-ubiquitinyl-[E2 ubiquitin-conjugating enzyme]-L-cysteine + [acceptor protein]-L-lysine = [E2 ubiquitin-conjugating enzyme]-L-cysteine + N(6)-ubiquitinyl-[acceptor protein]-L-lysine.</text>
        <dbReference type="EC" id="2.3.2.26"/>
    </reaction>
</comment>
<gene>
    <name evidence="4" type="ORF">PDE001_LOCUS9265</name>
</gene>
<reference evidence="4" key="1">
    <citation type="submission" date="2022-12" db="EMBL/GenBank/DDBJ databases">
        <authorList>
            <person name="Webb A."/>
        </authorList>
    </citation>
    <scope>NUCLEOTIDE SEQUENCE</scope>
    <source>
        <strain evidence="4">Pd1</strain>
    </source>
</reference>